<evidence type="ECO:0000259" key="4">
    <source>
        <dbReference type="Pfam" id="PF03486"/>
    </source>
</evidence>
<evidence type="ECO:0000313" key="6">
    <source>
        <dbReference type="EMBL" id="RVV98053.1"/>
    </source>
</evidence>
<dbReference type="Gene3D" id="2.40.30.10">
    <property type="entry name" value="Translation factors"/>
    <property type="match status" value="1"/>
</dbReference>
<dbReference type="Proteomes" id="UP000285908">
    <property type="component" value="Unassembled WGS sequence"/>
</dbReference>
<dbReference type="SUPFAM" id="SSF160996">
    <property type="entry name" value="HI0933 insert domain-like"/>
    <property type="match status" value="1"/>
</dbReference>
<keyword evidence="7" id="KW-1185">Reference proteome</keyword>
<evidence type="ECO:0000256" key="2">
    <source>
        <dbReference type="ARBA" id="ARBA00022630"/>
    </source>
</evidence>
<dbReference type="InterPro" id="IPR022460">
    <property type="entry name" value="Flavoprotein_PP4765"/>
</dbReference>
<dbReference type="PANTHER" id="PTHR42887:SF1">
    <property type="entry name" value="BLR3961 PROTEIN"/>
    <property type="match status" value="1"/>
</dbReference>
<dbReference type="InterPro" id="IPR036188">
    <property type="entry name" value="FAD/NAD-bd_sf"/>
</dbReference>
<evidence type="ECO:0000259" key="5">
    <source>
        <dbReference type="Pfam" id="PF22780"/>
    </source>
</evidence>
<dbReference type="Gene3D" id="3.50.50.60">
    <property type="entry name" value="FAD/NAD(P)-binding domain"/>
    <property type="match status" value="1"/>
</dbReference>
<name>A0A438AH54_9RHOB</name>
<dbReference type="NCBIfam" id="TIGR00275">
    <property type="entry name" value="aminoacetone oxidase family FAD-binding enzyme"/>
    <property type="match status" value="1"/>
</dbReference>
<dbReference type="Pfam" id="PF22780">
    <property type="entry name" value="HI0933_like_1st"/>
    <property type="match status" value="1"/>
</dbReference>
<dbReference type="OrthoDB" id="5288829at2"/>
<feature type="domain" description="RsdA/BaiN/AoA(So)-like Rossmann fold-like" evidence="4">
    <location>
        <begin position="3"/>
        <end position="382"/>
    </location>
</feature>
<sequence>MGDALVIGGGPAGLMAAETLARAGHRVTVAEAKPSFARKLLMAGKSGLNLTKDEAAPAFRAAYGPLPDPVAAALGNFGPRQVMDWAEGLDQTLFTGSTGRVFPHAMKASPLLRAWLGRLEDAGVALRRSWRWTGWEGDSFRFATPQGEVAQRPRATILALGGASWPRLGSDANWLPLFSARGIAVVPFAPANAGLRVAWSDKMAPSFGTPIKGVAFHAGDTVSRGEAVIGRHGLEGGGIYPLGPALRAGAALQVDLCPDLSHADLAARLVRVPRKASVSTRLRRGLGDDPGRLALALECGRPLPQSDALAARLKALPVVHAGLAPVAEAISSAGGVDAAELDPGLMLHRAPGVFVAGEMLDWEAPTGGYLLTACFATGRHAGLSAAAWLDARET</sequence>
<dbReference type="NCBIfam" id="TIGR03862">
    <property type="entry name" value="flavo_PP4765"/>
    <property type="match status" value="1"/>
</dbReference>
<gene>
    <name evidence="6" type="ORF">EKE94_11360</name>
</gene>
<dbReference type="EMBL" id="RQXX01000003">
    <property type="protein sequence ID" value="RVV98053.1"/>
    <property type="molecule type" value="Genomic_DNA"/>
</dbReference>
<dbReference type="InterPro" id="IPR023166">
    <property type="entry name" value="BaiN-like_dom_sf"/>
</dbReference>
<keyword evidence="3" id="KW-0274">FAD</keyword>
<comment type="cofactor">
    <cofactor evidence="1">
        <name>FAD</name>
        <dbReference type="ChEBI" id="CHEBI:57692"/>
    </cofactor>
</comment>
<keyword evidence="2" id="KW-0285">Flavoprotein</keyword>
<evidence type="ECO:0000256" key="3">
    <source>
        <dbReference type="ARBA" id="ARBA00022827"/>
    </source>
</evidence>
<reference evidence="6 7" key="1">
    <citation type="submission" date="2018-11" db="EMBL/GenBank/DDBJ databases">
        <title>Mesobaculum littorinae gen. nov., sp. nov., isolated from Littorina scabra that represents a novel genus of the order Rhodobacteraceae.</title>
        <authorList>
            <person name="Li F."/>
        </authorList>
    </citation>
    <scope>NUCLEOTIDE SEQUENCE [LARGE SCALE GENOMIC DNA]</scope>
    <source>
        <strain evidence="6 7">M0103</strain>
    </source>
</reference>
<dbReference type="AlphaFoldDB" id="A0A438AH54"/>
<dbReference type="SUPFAM" id="SSF51905">
    <property type="entry name" value="FAD/NAD(P)-binding domain"/>
    <property type="match status" value="1"/>
</dbReference>
<protein>
    <submittedName>
        <fullName evidence="6">TIGR03862 family flavoprotein</fullName>
    </submittedName>
</protein>
<dbReference type="InterPro" id="IPR055178">
    <property type="entry name" value="RsdA/BaiN/AoA(So)-like_dom"/>
</dbReference>
<proteinExistence type="predicted"/>
<dbReference type="RefSeq" id="WP_127906718.1">
    <property type="nucleotide sequence ID" value="NZ_RQXX01000003.1"/>
</dbReference>
<organism evidence="6 7">
    <name type="scientific">Mesobaculum littorinae</name>
    <dbReference type="NCBI Taxonomy" id="2486419"/>
    <lineage>
        <taxon>Bacteria</taxon>
        <taxon>Pseudomonadati</taxon>
        <taxon>Pseudomonadota</taxon>
        <taxon>Alphaproteobacteria</taxon>
        <taxon>Rhodobacterales</taxon>
        <taxon>Roseobacteraceae</taxon>
        <taxon>Mesobaculum</taxon>
    </lineage>
</organism>
<evidence type="ECO:0000256" key="1">
    <source>
        <dbReference type="ARBA" id="ARBA00001974"/>
    </source>
</evidence>
<feature type="domain" description="RsdA/BaiN/AoA(So)-like insert" evidence="5">
    <location>
        <begin position="190"/>
        <end position="330"/>
    </location>
</feature>
<dbReference type="InterPro" id="IPR057661">
    <property type="entry name" value="RsdA/BaiN/AoA(So)_Rossmann"/>
</dbReference>
<dbReference type="PANTHER" id="PTHR42887">
    <property type="entry name" value="OS12G0638800 PROTEIN"/>
    <property type="match status" value="1"/>
</dbReference>
<comment type="caution">
    <text evidence="6">The sequence shown here is derived from an EMBL/GenBank/DDBJ whole genome shotgun (WGS) entry which is preliminary data.</text>
</comment>
<accession>A0A438AH54</accession>
<dbReference type="Gene3D" id="1.10.8.260">
    <property type="entry name" value="HI0933 insert domain-like"/>
    <property type="match status" value="1"/>
</dbReference>
<dbReference type="Pfam" id="PF03486">
    <property type="entry name" value="HI0933_like"/>
    <property type="match status" value="1"/>
</dbReference>
<dbReference type="InterPro" id="IPR004792">
    <property type="entry name" value="BaiN-like"/>
</dbReference>
<evidence type="ECO:0000313" key="7">
    <source>
        <dbReference type="Proteomes" id="UP000285908"/>
    </source>
</evidence>